<dbReference type="GeneID" id="90982805"/>
<accession>A0A073IUK0</accession>
<sequence length="140" mass="16444">MPLWWEKSGLRFQCAACGRCCGGEPGIVNATLRERVAIAAELKIDEETLENEYMTLKEGVLTFRELENYDCIFVERNSRRCKIYKIRPLQCRLFPFWPSMLRNKDIWDFYAGLCVGMNRGKLYPPELLKKFLELPSARRL</sequence>
<reference evidence="1 2" key="1">
    <citation type="submission" date="2014-04" db="EMBL/GenBank/DDBJ databases">
        <title>Draft Genome Sequence of Synergistes jonesii.</title>
        <authorList>
            <person name="Coil D.A."/>
            <person name="Eisen J.A."/>
            <person name="Holland-Moritz H.E."/>
        </authorList>
    </citation>
    <scope>NUCLEOTIDE SEQUENCE [LARGE SCALE GENOMIC DNA]</scope>
    <source>
        <strain evidence="1 2">78-1</strain>
    </source>
</reference>
<dbReference type="Proteomes" id="UP000027665">
    <property type="component" value="Unassembled WGS sequence"/>
</dbReference>
<organism evidence="1 2">
    <name type="scientific">Synergistes jonesii</name>
    <dbReference type="NCBI Taxonomy" id="2754"/>
    <lineage>
        <taxon>Bacteria</taxon>
        <taxon>Thermotogati</taxon>
        <taxon>Synergistota</taxon>
        <taxon>Synergistia</taxon>
        <taxon>Synergistales</taxon>
        <taxon>Synergistaceae</taxon>
        <taxon>Synergistes</taxon>
    </lineage>
</organism>
<dbReference type="EMBL" id="JMKI01000006">
    <property type="protein sequence ID" value="KEJ93141.1"/>
    <property type="molecule type" value="Genomic_DNA"/>
</dbReference>
<dbReference type="STRING" id="2754.EH55_12600"/>
<dbReference type="OrthoDB" id="9810361at2"/>
<protein>
    <recommendedName>
        <fullName evidence="3">Fe-S oxidoreductase</fullName>
    </recommendedName>
</protein>
<evidence type="ECO:0000313" key="2">
    <source>
        <dbReference type="Proteomes" id="UP000027665"/>
    </source>
</evidence>
<evidence type="ECO:0000313" key="1">
    <source>
        <dbReference type="EMBL" id="KEJ93141.1"/>
    </source>
</evidence>
<dbReference type="Pfam" id="PF03692">
    <property type="entry name" value="CxxCxxCC"/>
    <property type="match status" value="1"/>
</dbReference>
<dbReference type="InterPro" id="IPR005358">
    <property type="entry name" value="Puta_zinc/iron-chelating_dom"/>
</dbReference>
<dbReference type="PANTHER" id="PTHR35866:SF1">
    <property type="entry name" value="YKGJ FAMILY CYSTEINE CLUSTER PROTEIN"/>
    <property type="match status" value="1"/>
</dbReference>
<gene>
    <name evidence="1" type="ORF">EH55_12600</name>
</gene>
<name>A0A073IUK0_9BACT</name>
<dbReference type="PANTHER" id="PTHR35866">
    <property type="entry name" value="PUTATIVE-RELATED"/>
    <property type="match status" value="1"/>
</dbReference>
<dbReference type="RefSeq" id="WP_037974484.1">
    <property type="nucleotide sequence ID" value="NZ_CAMETI010000040.1"/>
</dbReference>
<keyword evidence="2" id="KW-1185">Reference proteome</keyword>
<proteinExistence type="predicted"/>
<comment type="caution">
    <text evidence="1">The sequence shown here is derived from an EMBL/GenBank/DDBJ whole genome shotgun (WGS) entry which is preliminary data.</text>
</comment>
<evidence type="ECO:0008006" key="3">
    <source>
        <dbReference type="Google" id="ProtNLM"/>
    </source>
</evidence>
<dbReference type="AlphaFoldDB" id="A0A073IUK0"/>
<dbReference type="eggNOG" id="COG0727">
    <property type="taxonomic scope" value="Bacteria"/>
</dbReference>